<sequence>MALEDKEMDVKRQQLANYIYQELQKGNYSSSMSLYEAVSNELNNISDKGVKIMLRQKEQETQH</sequence>
<accession>A0ABZ2C640</accession>
<organism evidence="1 2">
    <name type="scientific">Niallia oryzisoli</name>
    <dbReference type="NCBI Taxonomy" id="1737571"/>
    <lineage>
        <taxon>Bacteria</taxon>
        <taxon>Bacillati</taxon>
        <taxon>Bacillota</taxon>
        <taxon>Bacilli</taxon>
        <taxon>Bacillales</taxon>
        <taxon>Bacillaceae</taxon>
        <taxon>Niallia</taxon>
    </lineage>
</organism>
<reference evidence="1 2" key="1">
    <citation type="submission" date="2023-10" db="EMBL/GenBank/DDBJ databases">
        <title>Niallia locisalis sp.nov. isolated from a salt pond sample.</title>
        <authorList>
            <person name="Li X.-J."/>
            <person name="Dong L."/>
        </authorList>
    </citation>
    <scope>NUCLEOTIDE SEQUENCE [LARGE SCALE GENOMIC DNA]</scope>
    <source>
        <strain evidence="1 2">DSM 29761</strain>
    </source>
</reference>
<gene>
    <name evidence="1" type="ORF">R4Z09_16545</name>
</gene>
<evidence type="ECO:0000313" key="1">
    <source>
        <dbReference type="EMBL" id="WVX78917.1"/>
    </source>
</evidence>
<name>A0ABZ2C640_9BACI</name>
<dbReference type="RefSeq" id="WP_338447851.1">
    <property type="nucleotide sequence ID" value="NZ_CP137640.1"/>
</dbReference>
<evidence type="ECO:0000313" key="2">
    <source>
        <dbReference type="Proteomes" id="UP001357223"/>
    </source>
</evidence>
<dbReference type="Proteomes" id="UP001357223">
    <property type="component" value="Chromosome"/>
</dbReference>
<protein>
    <submittedName>
        <fullName evidence="1">Uncharacterized protein</fullName>
    </submittedName>
</protein>
<proteinExistence type="predicted"/>
<dbReference type="EMBL" id="CP137640">
    <property type="protein sequence ID" value="WVX78917.1"/>
    <property type="molecule type" value="Genomic_DNA"/>
</dbReference>
<keyword evidence="2" id="KW-1185">Reference proteome</keyword>